<dbReference type="PANTHER" id="PTHR34914">
    <property type="entry name" value="LYMPHOCYTE EXPANSION MOLECULE"/>
    <property type="match status" value="1"/>
</dbReference>
<reference evidence="2" key="3">
    <citation type="submission" date="2025-09" db="UniProtKB">
        <authorList>
            <consortium name="Ensembl"/>
        </authorList>
    </citation>
    <scope>IDENTIFICATION</scope>
</reference>
<dbReference type="InParanoid" id="A0A672TV39"/>
<organism evidence="2 3">
    <name type="scientific">Strigops habroptila</name>
    <name type="common">Kakapo</name>
    <dbReference type="NCBI Taxonomy" id="2489341"/>
    <lineage>
        <taxon>Eukaryota</taxon>
        <taxon>Metazoa</taxon>
        <taxon>Chordata</taxon>
        <taxon>Craniata</taxon>
        <taxon>Vertebrata</taxon>
        <taxon>Euteleostomi</taxon>
        <taxon>Archelosauria</taxon>
        <taxon>Archosauria</taxon>
        <taxon>Dinosauria</taxon>
        <taxon>Saurischia</taxon>
        <taxon>Theropoda</taxon>
        <taxon>Coelurosauria</taxon>
        <taxon>Aves</taxon>
        <taxon>Neognathae</taxon>
        <taxon>Neoaves</taxon>
        <taxon>Telluraves</taxon>
        <taxon>Australaves</taxon>
        <taxon>Psittaciformes</taxon>
        <taxon>Psittacidae</taxon>
        <taxon>Strigops</taxon>
    </lineage>
</organism>
<protein>
    <submittedName>
        <fullName evidence="2">Ciliary microtubule associated protein 2</fullName>
    </submittedName>
</protein>
<dbReference type="Ensembl" id="ENSSHBT00005007491.1">
    <property type="protein sequence ID" value="ENSSHBP00005006203.1"/>
    <property type="gene ID" value="ENSSHBG00005005394.1"/>
</dbReference>
<dbReference type="Proteomes" id="UP000472266">
    <property type="component" value="Chromosome 9"/>
</dbReference>
<dbReference type="GeneTree" id="ENSGT00390000015471"/>
<proteinExistence type="predicted"/>
<sequence>MASVDTIPAAPGDESCQHGATSTPREHGQPGEATGRACMDAREELDLWCRCSHLPHCLCLLGSSFLHGNLLHMTVWDTAEWKCGMWQGPRLSQLPHFQFKEIMKRRKRQVRDRLGPGTYNIKDFLQETRPTSIRGICDTRDERFRDDCFPGPGTYGNPYIPLDERDKRSPFSLCLQGSGLGPGTYSLRSSIGRGLQRAGGPRPCQRVSGGRPKPTGGGYQHLEQKKGTEVITVTVKSFLDELMSNENKKKGCFSTLPRDPGCPMERIFWFTLSQCPRKNVMGPGSYNPKHYLVLPHSPTLPVDGEAHEIFSFQNPVGVGRYDTSKHEKYPQKMRYQSLYQCDAQRYLSNLKRDITQLTCTTKGFETASVKPL</sequence>
<reference evidence="2 3" key="1">
    <citation type="submission" date="2019-11" db="EMBL/GenBank/DDBJ databases">
        <title>Strigops habroptila (kakapo) genome, bStrHab1, primary haplotype, v2.</title>
        <authorList>
            <person name="Jarvis E.D."/>
            <person name="Howard J."/>
            <person name="Rhie A."/>
            <person name="Phillippy A."/>
            <person name="Korlach J."/>
            <person name="Digby A."/>
            <person name="Iorns D."/>
            <person name="Eason D."/>
            <person name="Robertson B."/>
            <person name="Raemaekers T."/>
            <person name="Howe K."/>
            <person name="Lewin H."/>
            <person name="Damas J."/>
            <person name="Hastie A."/>
            <person name="Tracey A."/>
            <person name="Chow W."/>
            <person name="Fedrigo O."/>
        </authorList>
    </citation>
    <scope>NUCLEOTIDE SEQUENCE [LARGE SCALE GENOMIC DNA]</scope>
</reference>
<dbReference type="PANTHER" id="PTHR34914:SF1">
    <property type="entry name" value="LYMPHOCYTE EXPANSION MOLECULE"/>
    <property type="match status" value="1"/>
</dbReference>
<name>A0A672TV39_STRHB</name>
<evidence type="ECO:0000313" key="3">
    <source>
        <dbReference type="Proteomes" id="UP000472266"/>
    </source>
</evidence>
<dbReference type="AlphaFoldDB" id="A0A672TV39"/>
<evidence type="ECO:0000256" key="1">
    <source>
        <dbReference type="SAM" id="MobiDB-lite"/>
    </source>
</evidence>
<reference evidence="2" key="2">
    <citation type="submission" date="2025-08" db="UniProtKB">
        <authorList>
            <consortium name="Ensembl"/>
        </authorList>
    </citation>
    <scope>IDENTIFICATION</scope>
</reference>
<dbReference type="InterPro" id="IPR033557">
    <property type="entry name" value="CIMAP2"/>
</dbReference>
<evidence type="ECO:0000313" key="2">
    <source>
        <dbReference type="Ensembl" id="ENSSHBP00005006203.1"/>
    </source>
</evidence>
<feature type="region of interest" description="Disordered" evidence="1">
    <location>
        <begin position="192"/>
        <end position="221"/>
    </location>
</feature>
<accession>A0A672TV39</accession>
<feature type="region of interest" description="Disordered" evidence="1">
    <location>
        <begin position="1"/>
        <end position="34"/>
    </location>
</feature>
<keyword evidence="3" id="KW-1185">Reference proteome</keyword>
<gene>
    <name evidence="2" type="primary">CIMAP2</name>
</gene>